<dbReference type="Proteomes" id="UP000614200">
    <property type="component" value="Unassembled WGS sequence"/>
</dbReference>
<reference evidence="5 6" key="1">
    <citation type="submission" date="2020-11" db="EMBL/GenBank/DDBJ databases">
        <title>Fusibacter basophilias sp. nov.</title>
        <authorList>
            <person name="Qiu D."/>
        </authorList>
    </citation>
    <scope>NUCLEOTIDE SEQUENCE [LARGE SCALE GENOMIC DNA]</scope>
    <source>
        <strain evidence="5 6">Q10-2</strain>
    </source>
</reference>
<gene>
    <name evidence="5" type="ORF">ISU02_06175</name>
</gene>
<evidence type="ECO:0000313" key="6">
    <source>
        <dbReference type="Proteomes" id="UP000614200"/>
    </source>
</evidence>
<dbReference type="PANTHER" id="PTHR30146">
    <property type="entry name" value="LACI-RELATED TRANSCRIPTIONAL REPRESSOR"/>
    <property type="match status" value="1"/>
</dbReference>
<dbReference type="Gene3D" id="1.10.260.40">
    <property type="entry name" value="lambda repressor-like DNA-binding domains"/>
    <property type="match status" value="1"/>
</dbReference>
<evidence type="ECO:0000313" key="5">
    <source>
        <dbReference type="EMBL" id="MBF4692695.1"/>
    </source>
</evidence>
<feature type="domain" description="HTH lacI-type" evidence="4">
    <location>
        <begin position="3"/>
        <end position="57"/>
    </location>
</feature>
<organism evidence="5 6">
    <name type="scientific">Fusibacter ferrireducens</name>
    <dbReference type="NCBI Taxonomy" id="2785058"/>
    <lineage>
        <taxon>Bacteria</taxon>
        <taxon>Bacillati</taxon>
        <taxon>Bacillota</taxon>
        <taxon>Clostridia</taxon>
        <taxon>Eubacteriales</taxon>
        <taxon>Eubacteriales Family XII. Incertae Sedis</taxon>
        <taxon>Fusibacter</taxon>
    </lineage>
</organism>
<dbReference type="SUPFAM" id="SSF47413">
    <property type="entry name" value="lambda repressor-like DNA-binding domains"/>
    <property type="match status" value="1"/>
</dbReference>
<dbReference type="Pfam" id="PF00532">
    <property type="entry name" value="Peripla_BP_1"/>
    <property type="match status" value="1"/>
</dbReference>
<dbReference type="Pfam" id="PF00356">
    <property type="entry name" value="LacI"/>
    <property type="match status" value="1"/>
</dbReference>
<dbReference type="CDD" id="cd01392">
    <property type="entry name" value="HTH_LacI"/>
    <property type="match status" value="1"/>
</dbReference>
<keyword evidence="6" id="KW-1185">Reference proteome</keyword>
<dbReference type="SUPFAM" id="SSF53822">
    <property type="entry name" value="Periplasmic binding protein-like I"/>
    <property type="match status" value="1"/>
</dbReference>
<dbReference type="SMART" id="SM00354">
    <property type="entry name" value="HTH_LACI"/>
    <property type="match status" value="1"/>
</dbReference>
<dbReference type="RefSeq" id="WP_194700935.1">
    <property type="nucleotide sequence ID" value="NZ_JADKNH010000003.1"/>
</dbReference>
<keyword evidence="1" id="KW-0805">Transcription regulation</keyword>
<dbReference type="Gene3D" id="3.40.50.2300">
    <property type="match status" value="2"/>
</dbReference>
<evidence type="ECO:0000259" key="4">
    <source>
        <dbReference type="PROSITE" id="PS50932"/>
    </source>
</evidence>
<dbReference type="InterPro" id="IPR010982">
    <property type="entry name" value="Lambda_DNA-bd_dom_sf"/>
</dbReference>
<evidence type="ECO:0000256" key="2">
    <source>
        <dbReference type="ARBA" id="ARBA00023125"/>
    </source>
</evidence>
<proteinExistence type="predicted"/>
<dbReference type="PANTHER" id="PTHR30146:SF109">
    <property type="entry name" value="HTH-TYPE TRANSCRIPTIONAL REGULATOR GALS"/>
    <property type="match status" value="1"/>
</dbReference>
<dbReference type="CDD" id="cd19975">
    <property type="entry name" value="PBP1_CcpA-like"/>
    <property type="match status" value="1"/>
</dbReference>
<keyword evidence="2 5" id="KW-0238">DNA-binding</keyword>
<dbReference type="PROSITE" id="PS50932">
    <property type="entry name" value="HTH_LACI_2"/>
    <property type="match status" value="1"/>
</dbReference>
<protein>
    <submittedName>
        <fullName evidence="5">LacI family DNA-binding transcriptional regulator</fullName>
    </submittedName>
</protein>
<sequence length="341" mass="38130">MKITINEIAKKAGVSKATVSRVLNNSKPVNESLRKRVLQVIEETNFRPNALARGLSLQKTRVIGVIIPDLSNPVFSRIIAGIESYTRAHDYSLMITATDYDISTEIKHINLFRDKGVEGLILLTDDVNQKLSEVLGDFSKPIIMIGSDCDLEKIPVIKIDNMKAAYEATQYLINLNHKRIAMIRGPLTDRFSGNLRFEGYKKALVESGIYDENLVKEGKYSFEHGYQTMTHLLAGSKIPTAIFCANDVMAVGALKCALDNDLNVPEELSIMGFDDIEIAKIYTPSLSSVHQPFEAKGERAIAKLIHMIESEADETISECAFEDEVLEHRLIIRQSTKRIKS</sequence>
<comment type="caution">
    <text evidence="5">The sequence shown here is derived from an EMBL/GenBank/DDBJ whole genome shotgun (WGS) entry which is preliminary data.</text>
</comment>
<dbReference type="PROSITE" id="PS00356">
    <property type="entry name" value="HTH_LACI_1"/>
    <property type="match status" value="1"/>
</dbReference>
<dbReference type="InterPro" id="IPR028082">
    <property type="entry name" value="Peripla_BP_I"/>
</dbReference>
<dbReference type="EMBL" id="JADKNH010000003">
    <property type="protein sequence ID" value="MBF4692695.1"/>
    <property type="molecule type" value="Genomic_DNA"/>
</dbReference>
<dbReference type="PRINTS" id="PR00036">
    <property type="entry name" value="HTHLACI"/>
</dbReference>
<evidence type="ECO:0000256" key="3">
    <source>
        <dbReference type="ARBA" id="ARBA00023163"/>
    </source>
</evidence>
<dbReference type="InterPro" id="IPR001761">
    <property type="entry name" value="Peripla_BP/Lac1_sug-bd_dom"/>
</dbReference>
<dbReference type="GO" id="GO:0003677">
    <property type="term" value="F:DNA binding"/>
    <property type="evidence" value="ECO:0007669"/>
    <property type="project" value="UniProtKB-KW"/>
</dbReference>
<keyword evidence="3" id="KW-0804">Transcription</keyword>
<dbReference type="InterPro" id="IPR000843">
    <property type="entry name" value="HTH_LacI"/>
</dbReference>
<name>A0ABR9ZQE9_9FIRM</name>
<accession>A0ABR9ZQE9</accession>
<evidence type="ECO:0000256" key="1">
    <source>
        <dbReference type="ARBA" id="ARBA00023015"/>
    </source>
</evidence>